<accession>C2G1Z7</accession>
<dbReference type="Proteomes" id="UP000006241">
    <property type="component" value="Unassembled WGS sequence"/>
</dbReference>
<dbReference type="EMBL" id="ACHB01000086">
    <property type="protein sequence ID" value="EEI90687.1"/>
    <property type="molecule type" value="Genomic_DNA"/>
</dbReference>
<dbReference type="HOGENOM" id="CLU_2883618_0_0_10"/>
<proteinExistence type="predicted"/>
<evidence type="ECO:0000313" key="2">
    <source>
        <dbReference type="Proteomes" id="UP000006241"/>
    </source>
</evidence>
<organism evidence="1 2">
    <name type="scientific">Sphingobacterium spiritivorum ATCC 33300</name>
    <dbReference type="NCBI Taxonomy" id="525372"/>
    <lineage>
        <taxon>Bacteria</taxon>
        <taxon>Pseudomonadati</taxon>
        <taxon>Bacteroidota</taxon>
        <taxon>Sphingobacteriia</taxon>
        <taxon>Sphingobacteriales</taxon>
        <taxon>Sphingobacteriaceae</taxon>
        <taxon>Sphingobacterium</taxon>
    </lineage>
</organism>
<comment type="caution">
    <text evidence="1">The sequence shown here is derived from an EMBL/GenBank/DDBJ whole genome shotgun (WGS) entry which is preliminary data.</text>
</comment>
<reference evidence="1 2" key="1">
    <citation type="submission" date="2009-01" db="EMBL/GenBank/DDBJ databases">
        <authorList>
            <person name="Qin X."/>
            <person name="Bachman B."/>
            <person name="Battles P."/>
            <person name="Bell A."/>
            <person name="Bess C."/>
            <person name="Bickham C."/>
            <person name="Chaboub L."/>
            <person name="Chen D."/>
            <person name="Coyle M."/>
            <person name="Deiros D.R."/>
            <person name="Dinh H."/>
            <person name="Forbes L."/>
            <person name="Fowler G."/>
            <person name="Francisco L."/>
            <person name="Fu Q."/>
            <person name="Gubbala S."/>
            <person name="Hale W."/>
            <person name="Han Y."/>
            <person name="Hemphill L."/>
            <person name="Highlander S.K."/>
            <person name="Hirani K."/>
            <person name="Hogues M."/>
            <person name="Jackson L."/>
            <person name="Jakkamsetti A."/>
            <person name="Javaid M."/>
            <person name="Jiang H."/>
            <person name="Korchina V."/>
            <person name="Kovar C."/>
            <person name="Lara F."/>
            <person name="Lee S."/>
            <person name="Mata R."/>
            <person name="Mathew T."/>
            <person name="Moen C."/>
            <person name="Morales K."/>
            <person name="Munidasa M."/>
            <person name="Nazareth L."/>
            <person name="Ngo R."/>
            <person name="Nguyen L."/>
            <person name="Okwuonu G."/>
            <person name="Ongeri F."/>
            <person name="Patil S."/>
            <person name="Petrosino J."/>
            <person name="Pham C."/>
            <person name="Pham P."/>
            <person name="Pu L.-L."/>
            <person name="Puazo M."/>
            <person name="Raj R."/>
            <person name="Reid J."/>
            <person name="Rouhana J."/>
            <person name="Saada N."/>
            <person name="Shang Y."/>
            <person name="Simmons D."/>
            <person name="Thornton R."/>
            <person name="Warren J."/>
            <person name="Weissenberger G."/>
            <person name="Zhang J."/>
            <person name="Zhang L."/>
            <person name="Zhou C."/>
            <person name="Zhu D."/>
            <person name="Muzny D."/>
            <person name="Worley K."/>
            <person name="Gibbs R."/>
        </authorList>
    </citation>
    <scope>NUCLEOTIDE SEQUENCE [LARGE SCALE GENOMIC DNA]</scope>
    <source>
        <strain evidence="1 2">ATCC 33300</strain>
    </source>
</reference>
<evidence type="ECO:0000313" key="1">
    <source>
        <dbReference type="EMBL" id="EEI90687.1"/>
    </source>
</evidence>
<sequence length="63" mass="7078">MAITVHILLLQVGNDDFAPCKKVQAESLIIFWSLVLARVGVQKFSQQCGNFLIIYNKGLIQPF</sequence>
<protein>
    <submittedName>
        <fullName evidence="1">Uncharacterized protein</fullName>
    </submittedName>
</protein>
<dbReference type="AlphaFoldDB" id="C2G1Z7"/>
<gene>
    <name evidence="1" type="ORF">HMPREF0765_3603</name>
</gene>
<name>C2G1Z7_SPHSI</name>